<evidence type="ECO:0000313" key="1">
    <source>
        <dbReference type="EMBL" id="KAF3076218.1"/>
    </source>
</evidence>
<evidence type="ECO:0000313" key="2">
    <source>
        <dbReference type="Proteomes" id="UP000801864"/>
    </source>
</evidence>
<sequence>MLQQPSGRYAYHREYITVEAGSSDLIQRRSVFRRFWNGGMSSNRQAGESNRNLATPVFREQEMTFQHPD</sequence>
<dbReference type="Proteomes" id="UP000801864">
    <property type="component" value="Unassembled WGS sequence"/>
</dbReference>
<proteinExistence type="predicted"/>
<comment type="caution">
    <text evidence="1">The sequence shown here is derived from an EMBL/GenBank/DDBJ whole genome shotgun (WGS) entry which is preliminary data.</text>
</comment>
<dbReference type="EMBL" id="QLNT01000002">
    <property type="protein sequence ID" value="KAF3076218.1"/>
    <property type="molecule type" value="Genomic_DNA"/>
</dbReference>
<gene>
    <name evidence="1" type="ORF">CFAM422_001058</name>
</gene>
<keyword evidence="2" id="KW-1185">Reference proteome</keyword>
<organism evidence="1 2">
    <name type="scientific">Trichoderma lentiforme</name>
    <dbReference type="NCBI Taxonomy" id="1567552"/>
    <lineage>
        <taxon>Eukaryota</taxon>
        <taxon>Fungi</taxon>
        <taxon>Dikarya</taxon>
        <taxon>Ascomycota</taxon>
        <taxon>Pezizomycotina</taxon>
        <taxon>Sordariomycetes</taxon>
        <taxon>Hypocreomycetidae</taxon>
        <taxon>Hypocreales</taxon>
        <taxon>Hypocreaceae</taxon>
        <taxon>Trichoderma</taxon>
    </lineage>
</organism>
<name>A0A9P5CIG9_9HYPO</name>
<protein>
    <submittedName>
        <fullName evidence="1">Uncharacterized protein</fullName>
    </submittedName>
</protein>
<reference evidence="1 2" key="1">
    <citation type="submission" date="2018-06" db="EMBL/GenBank/DDBJ databases">
        <title>Genome analysis of cellulolytic fungus Trichoderma lentiforme CFAM-422.</title>
        <authorList>
            <person name="Steindorff A.S."/>
            <person name="Formighieri E.F."/>
            <person name="Midorikawa G.E.O."/>
            <person name="Tamietti M.S."/>
            <person name="Ramos E.Z."/>
            <person name="Silva A.S."/>
            <person name="Bon E.P.S."/>
            <person name="Mendes T.D."/>
            <person name="Damaso M.C.T."/>
            <person name="Favaro L.C.L."/>
        </authorList>
    </citation>
    <scope>NUCLEOTIDE SEQUENCE [LARGE SCALE GENOMIC DNA]</scope>
    <source>
        <strain evidence="1 2">CFAM-422</strain>
    </source>
</reference>
<accession>A0A9P5CIG9</accession>
<dbReference type="AlphaFoldDB" id="A0A9P5CIG9"/>